<dbReference type="PANTHER" id="PTHR46082">
    <property type="entry name" value="ATP/GTP-BINDING PROTEIN-RELATED"/>
    <property type="match status" value="1"/>
</dbReference>
<dbReference type="EMBL" id="BMAR01000036">
    <property type="protein sequence ID" value="GFR50214.1"/>
    <property type="molecule type" value="Genomic_DNA"/>
</dbReference>
<feature type="region of interest" description="Disordered" evidence="1">
    <location>
        <begin position="597"/>
        <end position="645"/>
    </location>
</feature>
<feature type="compositionally biased region" description="Low complexity" evidence="1">
    <location>
        <begin position="220"/>
        <end position="232"/>
    </location>
</feature>
<keyword evidence="3" id="KW-1185">Reference proteome</keyword>
<sequence>MVNTESNQELRRDEGLVGVSLRFLSDFASKVPPDYSTAQIVAEFVIPQCADASADGVVPYNCLLPTKYVGRAQHYVIHAWNCCFLSDLVVPLLQHFVGDSSTDPALRAATLSNTFLWVDCFCCPQPPQQHACPAPTTSVPEAITTTAAASASSTSSGSSSASLANRLAVVDSALRQCSSVLLMLDGGAVTPAVTAAEGADSSRGSSSGEVSCGGEGEVADGGSVSNNGAAAADGGGSNGSKSSSSCSDSSNGGTTGCCGAVGGAALCRSWCLYEVARALQLKGGSAALHVPVFEFPLDAVYERLKHLDVAASRAHSPQDRRGLLAALAEQFAGAAAGAAAAAAERIPTTAAGGGGGGRHGSGEDATGAAATEPPPAEPKEKGEAVAAVAVVVSPLLAAGPLGAASRAISAGIQDSFIGEAQQLIRCGLRSGPCYLAALRRAAEGLRLGGAAEGLAEAMALAAVKEHRRLLGEASASTLAALCNLALLRRRQGRRGEAEQLMRQVLEGRRAVLGGGHPDTAAACALLASMLGEEEGQGEGLGQQQDRLEEAVELWREALHTRRRTLGERHPDAVLARRQLAGAQRALGRLGEAEEALLTRSSSDVTARPPDELYSQTSTSTRHNSLYTLCDPNNGQTSSTHQHLEVSHASFTSATLAPGHTDTAISSGASVFNSEEMVGPADEAREAARLVSSGHPRSPPHEGPSEAHPQRLQSQQPPPLQQHHHHHQQQSQTASSLHRTPRISKSQQQRAAISNGPSSPPDAATVAATPQPAAATAAGVSAATATAGAAQLLPGRPPLPPRPQAPEQQQRQQQQQQRQQREHEPQERRSDALDQQLKQQLKLKLPPMPAAASPQQQHLQRQNSLNKQQQQQQQQGLEEGAHMSPRKATEEDEAAATPRSQQSDPLGRSPRKLSLGNRRASGTPPAYPIAPPIAAAMAGLAAAAAALPPLQVPPPPAPASLPQSGLVLPMQHEPPAPQPLPAATATAEPAAAARQASPVPLPAARSEVPRPPSRNVAIVCARRLLLRASGGGSAPACGSKGGVMSDQGAGSRERSFPSISRSISCSGDAAMPCATLRNSFGSEPSEFGFRGQASSGLGSEPSAPAAVLSCSNHVSRESSAYTLTPRLHARPRPDTALSANSTASAVAHITPRAEDSTDPQPDLLGSALSQLRLMKARVNVMRSGAEARAVLQLKLQYIRRTVEQALVAAGGVPPSPRTVQGPVQGTLQTPPLPPSRSAAGPTQRRPVRRTVSGSSRPTGQAPQMQWYSTSGQASAEGVLNSGRLTGCEGGVTALMSELSDLRLLLLTTTNTLSAAHGDIHQELLPLQALGTELADLQRKLVTSVGPAAALSLQASYLSSGNPLCPSSPEHSPLSSGATTPDGRSRDPLGRQLRSAIGP</sequence>
<organism evidence="2 3">
    <name type="scientific">Astrephomene gubernaculifera</name>
    <dbReference type="NCBI Taxonomy" id="47775"/>
    <lineage>
        <taxon>Eukaryota</taxon>
        <taxon>Viridiplantae</taxon>
        <taxon>Chlorophyta</taxon>
        <taxon>core chlorophytes</taxon>
        <taxon>Chlorophyceae</taxon>
        <taxon>CS clade</taxon>
        <taxon>Chlamydomonadales</taxon>
        <taxon>Astrephomenaceae</taxon>
        <taxon>Astrephomene</taxon>
    </lineage>
</organism>
<feature type="compositionally biased region" description="Polar residues" evidence="1">
    <location>
        <begin position="857"/>
        <end position="866"/>
    </location>
</feature>
<feature type="compositionally biased region" description="Low complexity" evidence="1">
    <location>
        <begin position="196"/>
        <end position="210"/>
    </location>
</feature>
<evidence type="ECO:0000313" key="2">
    <source>
        <dbReference type="EMBL" id="GFR50214.1"/>
    </source>
</evidence>
<feature type="compositionally biased region" description="Polar residues" evidence="1">
    <location>
        <begin position="1367"/>
        <end position="1377"/>
    </location>
</feature>
<dbReference type="SUPFAM" id="SSF48452">
    <property type="entry name" value="TPR-like"/>
    <property type="match status" value="1"/>
</dbReference>
<feature type="region of interest" description="Disordered" evidence="1">
    <location>
        <begin position="1210"/>
        <end position="1271"/>
    </location>
</feature>
<protein>
    <submittedName>
        <fullName evidence="2">Uncharacterized protein</fullName>
    </submittedName>
</protein>
<feature type="region of interest" description="Disordered" evidence="1">
    <location>
        <begin position="196"/>
        <end position="246"/>
    </location>
</feature>
<feature type="compositionally biased region" description="Polar residues" evidence="1">
    <location>
        <begin position="1216"/>
        <end position="1228"/>
    </location>
</feature>
<feature type="compositionally biased region" description="Basic and acidic residues" evidence="1">
    <location>
        <begin position="818"/>
        <end position="831"/>
    </location>
</feature>
<dbReference type="InterPro" id="IPR011990">
    <property type="entry name" value="TPR-like_helical_dom_sf"/>
</dbReference>
<dbReference type="Pfam" id="PF13374">
    <property type="entry name" value="TPR_10"/>
    <property type="match status" value="2"/>
</dbReference>
<feature type="compositionally biased region" description="Low complexity" evidence="1">
    <location>
        <begin position="804"/>
        <end position="817"/>
    </location>
</feature>
<evidence type="ECO:0000256" key="1">
    <source>
        <dbReference type="SAM" id="MobiDB-lite"/>
    </source>
</evidence>
<name>A0AAD3E070_9CHLO</name>
<reference evidence="2 3" key="1">
    <citation type="journal article" date="2021" name="Sci. Rep.">
        <title>Genome sequencing of the multicellular alga Astrephomene provides insights into convergent evolution of germ-soma differentiation.</title>
        <authorList>
            <person name="Yamashita S."/>
            <person name="Yamamoto K."/>
            <person name="Matsuzaki R."/>
            <person name="Suzuki S."/>
            <person name="Yamaguchi H."/>
            <person name="Hirooka S."/>
            <person name="Minakuchi Y."/>
            <person name="Miyagishima S."/>
            <person name="Kawachi M."/>
            <person name="Toyoda A."/>
            <person name="Nozaki H."/>
        </authorList>
    </citation>
    <scope>NUCLEOTIDE SEQUENCE [LARGE SCALE GENOMIC DNA]</scope>
    <source>
        <strain evidence="2 3">NIES-4017</strain>
    </source>
</reference>
<gene>
    <name evidence="2" type="ORF">Agub_g12391</name>
</gene>
<feature type="region of interest" description="Disordered" evidence="1">
    <location>
        <begin position="349"/>
        <end position="382"/>
    </location>
</feature>
<feature type="compositionally biased region" description="Polar residues" evidence="1">
    <location>
        <begin position="1250"/>
        <end position="1271"/>
    </location>
</feature>
<feature type="compositionally biased region" description="Polar residues" evidence="1">
    <location>
        <begin position="742"/>
        <end position="756"/>
    </location>
</feature>
<feature type="compositionally biased region" description="Low complexity" evidence="1">
    <location>
        <begin position="728"/>
        <end position="737"/>
    </location>
</feature>
<feature type="compositionally biased region" description="Low complexity" evidence="1">
    <location>
        <begin position="980"/>
        <end position="997"/>
    </location>
</feature>
<comment type="caution">
    <text evidence="2">The sequence shown here is derived from an EMBL/GenBank/DDBJ whole genome shotgun (WGS) entry which is preliminary data.</text>
</comment>
<feature type="compositionally biased region" description="Basic and acidic residues" evidence="1">
    <location>
        <begin position="698"/>
        <end position="708"/>
    </location>
</feature>
<feature type="region of interest" description="Disordered" evidence="1">
    <location>
        <begin position="1120"/>
        <end position="1160"/>
    </location>
</feature>
<feature type="region of interest" description="Disordered" evidence="1">
    <location>
        <begin position="970"/>
        <end position="1009"/>
    </location>
</feature>
<accession>A0AAD3E070</accession>
<feature type="compositionally biased region" description="Low complexity" evidence="1">
    <location>
        <begin position="834"/>
        <end position="856"/>
    </location>
</feature>
<dbReference type="Proteomes" id="UP001054857">
    <property type="component" value="Unassembled WGS sequence"/>
</dbReference>
<evidence type="ECO:0000313" key="3">
    <source>
        <dbReference type="Proteomes" id="UP001054857"/>
    </source>
</evidence>
<feature type="region of interest" description="Disordered" evidence="1">
    <location>
        <begin position="790"/>
        <end position="925"/>
    </location>
</feature>
<dbReference type="PANTHER" id="PTHR46082:SF6">
    <property type="entry name" value="AAA+ ATPASE DOMAIN-CONTAINING PROTEIN-RELATED"/>
    <property type="match status" value="1"/>
</dbReference>
<dbReference type="Gene3D" id="1.25.40.10">
    <property type="entry name" value="Tetratricopeptide repeat domain"/>
    <property type="match status" value="1"/>
</dbReference>
<feature type="region of interest" description="Disordered" evidence="1">
    <location>
        <begin position="1034"/>
        <end position="1059"/>
    </location>
</feature>
<feature type="compositionally biased region" description="Polar residues" evidence="1">
    <location>
        <begin position="613"/>
        <end position="640"/>
    </location>
</feature>
<dbReference type="InterPro" id="IPR053137">
    <property type="entry name" value="NLR-like"/>
</dbReference>
<feature type="compositionally biased region" description="Pro residues" evidence="1">
    <location>
        <begin position="794"/>
        <end position="803"/>
    </location>
</feature>
<feature type="region of interest" description="Disordered" evidence="1">
    <location>
        <begin position="674"/>
        <end position="769"/>
    </location>
</feature>
<feature type="region of interest" description="Disordered" evidence="1">
    <location>
        <begin position="1359"/>
        <end position="1397"/>
    </location>
</feature>
<proteinExistence type="predicted"/>